<evidence type="ECO:0000313" key="2">
    <source>
        <dbReference type="Proteomes" id="UP001428341"/>
    </source>
</evidence>
<evidence type="ECO:0000313" key="1">
    <source>
        <dbReference type="EMBL" id="KAK9180732.1"/>
    </source>
</evidence>
<proteinExistence type="predicted"/>
<dbReference type="EMBL" id="JBCGBO010000024">
    <property type="protein sequence ID" value="KAK9180732.1"/>
    <property type="molecule type" value="Genomic_DNA"/>
</dbReference>
<organism evidence="1 2">
    <name type="scientific">Citrus x changshan-huyou</name>
    <dbReference type="NCBI Taxonomy" id="2935761"/>
    <lineage>
        <taxon>Eukaryota</taxon>
        <taxon>Viridiplantae</taxon>
        <taxon>Streptophyta</taxon>
        <taxon>Embryophyta</taxon>
        <taxon>Tracheophyta</taxon>
        <taxon>Spermatophyta</taxon>
        <taxon>Magnoliopsida</taxon>
        <taxon>eudicotyledons</taxon>
        <taxon>Gunneridae</taxon>
        <taxon>Pentapetalae</taxon>
        <taxon>rosids</taxon>
        <taxon>malvids</taxon>
        <taxon>Sapindales</taxon>
        <taxon>Rutaceae</taxon>
        <taxon>Aurantioideae</taxon>
        <taxon>Citrus</taxon>
    </lineage>
</organism>
<accession>A0AAP0LMF2</accession>
<sequence length="164" mass="17886">MEAVAHRKSTHVFLARERNRAFARIVRRETAHSLGLGVAGQDQSTGTALVRGQSTKASARGSQQILSENGREQKERLALVVVQSVMKENAFHFKMGKIPDLGREMLLFNAIDPFKTKKLFTLVEVVGITPAIESVCAIDSVVVISTVFGLEGITRLCLPTLLGV</sequence>
<dbReference type="AlphaFoldDB" id="A0AAP0LMF2"/>
<protein>
    <submittedName>
        <fullName evidence="1">Uncharacterized protein</fullName>
    </submittedName>
</protein>
<comment type="caution">
    <text evidence="1">The sequence shown here is derived from an EMBL/GenBank/DDBJ whole genome shotgun (WGS) entry which is preliminary data.</text>
</comment>
<gene>
    <name evidence="1" type="ORF">WN944_023867</name>
</gene>
<keyword evidence="2" id="KW-1185">Reference proteome</keyword>
<reference evidence="1 2" key="1">
    <citation type="submission" date="2024-05" db="EMBL/GenBank/DDBJ databases">
        <title>Haplotype-resolved chromosome-level genome assembly of Huyou (Citrus changshanensis).</title>
        <authorList>
            <person name="Miao C."/>
            <person name="Chen W."/>
            <person name="Wu Y."/>
            <person name="Wang L."/>
            <person name="Zhao S."/>
            <person name="Grierson D."/>
            <person name="Xu C."/>
            <person name="Chen K."/>
        </authorList>
    </citation>
    <scope>NUCLEOTIDE SEQUENCE [LARGE SCALE GENOMIC DNA]</scope>
    <source>
        <strain evidence="1">01-14</strain>
        <tissue evidence="1">Leaf</tissue>
    </source>
</reference>
<name>A0AAP0LMF2_9ROSI</name>
<dbReference type="Proteomes" id="UP001428341">
    <property type="component" value="Unassembled WGS sequence"/>
</dbReference>